<dbReference type="SUPFAM" id="SSF53756">
    <property type="entry name" value="UDP-Glycosyltransferase/glycogen phosphorylase"/>
    <property type="match status" value="1"/>
</dbReference>
<dbReference type="EMBL" id="WBVO01000001">
    <property type="protein sequence ID" value="KAB2814838.1"/>
    <property type="molecule type" value="Genomic_DNA"/>
</dbReference>
<evidence type="ECO:0000313" key="4">
    <source>
        <dbReference type="EMBL" id="KAB2814838.1"/>
    </source>
</evidence>
<dbReference type="PANTHER" id="PTHR46401:SF2">
    <property type="entry name" value="GLYCOSYLTRANSFERASE WBBK-RELATED"/>
    <property type="match status" value="1"/>
</dbReference>
<dbReference type="RefSeq" id="WP_151666416.1">
    <property type="nucleotide sequence ID" value="NZ_WBVO01000001.1"/>
</dbReference>
<dbReference type="InterPro" id="IPR001296">
    <property type="entry name" value="Glyco_trans_1"/>
</dbReference>
<dbReference type="PANTHER" id="PTHR46401">
    <property type="entry name" value="GLYCOSYLTRANSFERASE WBBK-RELATED"/>
    <property type="match status" value="1"/>
</dbReference>
<comment type="caution">
    <text evidence="4">The sequence shown here is derived from an EMBL/GenBank/DDBJ whole genome shotgun (WGS) entry which is preliminary data.</text>
</comment>
<dbReference type="Pfam" id="PF00534">
    <property type="entry name" value="Glycos_transf_1"/>
    <property type="match status" value="1"/>
</dbReference>
<reference evidence="4 5" key="1">
    <citation type="submission" date="2019-09" db="EMBL/GenBank/DDBJ databases">
        <title>Genomes of family Cryomorphaceae.</title>
        <authorList>
            <person name="Bowman J.P."/>
        </authorList>
    </citation>
    <scope>NUCLEOTIDE SEQUENCE [LARGE SCALE GENOMIC DNA]</scope>
    <source>
        <strain evidence="4 5">LMG 25704</strain>
    </source>
</reference>
<dbReference type="InterPro" id="IPR028098">
    <property type="entry name" value="Glyco_trans_4-like_N"/>
</dbReference>
<feature type="domain" description="Glycosyltransferase subfamily 4-like N-terminal" evidence="3">
    <location>
        <begin position="58"/>
        <end position="179"/>
    </location>
</feature>
<feature type="domain" description="Glycosyl transferase family 1" evidence="2">
    <location>
        <begin position="200"/>
        <end position="351"/>
    </location>
</feature>
<dbReference type="Pfam" id="PF13439">
    <property type="entry name" value="Glyco_transf_4"/>
    <property type="match status" value="1"/>
</dbReference>
<dbReference type="GO" id="GO:0016757">
    <property type="term" value="F:glycosyltransferase activity"/>
    <property type="evidence" value="ECO:0007669"/>
    <property type="project" value="InterPro"/>
</dbReference>
<sequence length="373" mass="42707">MRRIGIEAQRIMRKDKHGMDMVVINQIKQLMAHKPEGFEFFIYINGVRNKTEWPDVEGFHWRSFEASYPVWEQNWLPKAASEDNLDLLHCTSNTAPVYGETPLAVTVHDIIYYDIYPLFAKGFTPYQRFGNMYRRWNVKRVIKKAKWVATVSNFEAKRIANRFPKVEGKLHTLYNAVSDSFKPAPKEVCDTLRSTNNLLEPFFLFLGNTDPKKNTAGALKAFALALKDVPDMKMVVADLDEQFIRKVLGSDADRVMENIKAVGYIPNEELHVWMTSARFFLYPSLRESFGIPIIEGMASGTPVITSNTTCMPEVSGGAAPLINPSDPSEIAEVMLNLWSDPEERQKWIAKGLERAKVFSWQENVKQLLELYKS</sequence>
<accession>A0A6N6RMR2</accession>
<dbReference type="AlphaFoldDB" id="A0A6N6RMR2"/>
<evidence type="ECO:0000256" key="1">
    <source>
        <dbReference type="ARBA" id="ARBA00022679"/>
    </source>
</evidence>
<keyword evidence="5" id="KW-1185">Reference proteome</keyword>
<name>A0A6N6RMR2_9FLAO</name>
<evidence type="ECO:0000259" key="2">
    <source>
        <dbReference type="Pfam" id="PF00534"/>
    </source>
</evidence>
<evidence type="ECO:0000313" key="5">
    <source>
        <dbReference type="Proteomes" id="UP000468650"/>
    </source>
</evidence>
<dbReference type="CDD" id="cd03809">
    <property type="entry name" value="GT4_MtfB-like"/>
    <property type="match status" value="1"/>
</dbReference>
<dbReference type="Proteomes" id="UP000468650">
    <property type="component" value="Unassembled WGS sequence"/>
</dbReference>
<dbReference type="Gene3D" id="3.40.50.2000">
    <property type="entry name" value="Glycogen Phosphorylase B"/>
    <property type="match status" value="2"/>
</dbReference>
<keyword evidence="1 4" id="KW-0808">Transferase</keyword>
<dbReference type="GO" id="GO:0009103">
    <property type="term" value="P:lipopolysaccharide biosynthetic process"/>
    <property type="evidence" value="ECO:0007669"/>
    <property type="project" value="TreeGrafter"/>
</dbReference>
<organism evidence="4 5">
    <name type="scientific">Phaeocystidibacter luteus</name>
    <dbReference type="NCBI Taxonomy" id="911197"/>
    <lineage>
        <taxon>Bacteria</taxon>
        <taxon>Pseudomonadati</taxon>
        <taxon>Bacteroidota</taxon>
        <taxon>Flavobacteriia</taxon>
        <taxon>Flavobacteriales</taxon>
        <taxon>Phaeocystidibacteraceae</taxon>
        <taxon>Phaeocystidibacter</taxon>
    </lineage>
</organism>
<gene>
    <name evidence="4" type="ORF">F8C67_03560</name>
</gene>
<evidence type="ECO:0000259" key="3">
    <source>
        <dbReference type="Pfam" id="PF13439"/>
    </source>
</evidence>
<dbReference type="OrthoDB" id="9801609at2"/>
<protein>
    <submittedName>
        <fullName evidence="4">Glycosyltransferase family 4 protein</fullName>
    </submittedName>
</protein>
<proteinExistence type="predicted"/>